<name>A0A316M5M2_9CLOT</name>
<sequence>MLEYASQICVRNKCNQCPLEKVCKSQKELSREDTEKWIIDMEVKAKKILDLENRLSKLWR</sequence>
<dbReference type="EMBL" id="QAMZ01000053">
    <property type="protein sequence ID" value="PWL51813.1"/>
    <property type="molecule type" value="Genomic_DNA"/>
</dbReference>
<proteinExistence type="predicted"/>
<dbReference type="AlphaFoldDB" id="A0A316M5M2"/>
<evidence type="ECO:0000313" key="1">
    <source>
        <dbReference type="EMBL" id="PWL51813.1"/>
    </source>
</evidence>
<reference evidence="1 2" key="1">
    <citation type="submission" date="2018-03" db="EMBL/GenBank/DDBJ databases">
        <title>The uncultured portion of the human microbiome is neutrally assembled.</title>
        <authorList>
            <person name="Jeraldo P."/>
            <person name="Boardman L."/>
            <person name="White B.A."/>
            <person name="Nelson H."/>
            <person name="Goldenfeld N."/>
            <person name="Chia N."/>
        </authorList>
    </citation>
    <scope>NUCLEOTIDE SEQUENCE [LARGE SCALE GENOMIC DNA]</scope>
    <source>
        <strain evidence="1">CIM:MAG 903</strain>
    </source>
</reference>
<protein>
    <submittedName>
        <fullName evidence="1">Uncharacterized protein</fullName>
    </submittedName>
</protein>
<accession>A0A316M5M2</accession>
<evidence type="ECO:0000313" key="2">
    <source>
        <dbReference type="Proteomes" id="UP000246114"/>
    </source>
</evidence>
<dbReference type="RefSeq" id="WP_168972126.1">
    <property type="nucleotide sequence ID" value="NZ_JABAGG010000006.1"/>
</dbReference>
<gene>
    <name evidence="1" type="ORF">DBY38_12775</name>
</gene>
<organism evidence="1 2">
    <name type="scientific">Clostridium cadaveris</name>
    <dbReference type="NCBI Taxonomy" id="1529"/>
    <lineage>
        <taxon>Bacteria</taxon>
        <taxon>Bacillati</taxon>
        <taxon>Bacillota</taxon>
        <taxon>Clostridia</taxon>
        <taxon>Eubacteriales</taxon>
        <taxon>Clostridiaceae</taxon>
        <taxon>Clostridium</taxon>
    </lineage>
</organism>
<comment type="caution">
    <text evidence="1">The sequence shown here is derived from an EMBL/GenBank/DDBJ whole genome shotgun (WGS) entry which is preliminary data.</text>
</comment>
<dbReference type="Proteomes" id="UP000246114">
    <property type="component" value="Unassembled WGS sequence"/>
</dbReference>